<name>A0ABT7QL81_9GAMM</name>
<dbReference type="EMBL" id="JANQAO010000002">
    <property type="protein sequence ID" value="MDM5147459.1"/>
    <property type="molecule type" value="Genomic_DNA"/>
</dbReference>
<reference evidence="1" key="1">
    <citation type="submission" date="2022-08" db="EMBL/GenBank/DDBJ databases">
        <authorList>
            <person name="Dzunkova M."/>
            <person name="La Clair J."/>
            <person name="Tyml T."/>
            <person name="Doud D."/>
            <person name="Schulz F."/>
            <person name="Piquer S."/>
            <person name="Porcel Sanchis D."/>
            <person name="Osborn A."/>
            <person name="Robinson D."/>
            <person name="Louie K.B."/>
            <person name="Bowen B.P."/>
            <person name="Bowers R."/>
            <person name="Lee J."/>
            <person name="Arnau Llombart V."/>
            <person name="Diaz Villanueva W."/>
            <person name="Gosliner T."/>
            <person name="Northen T."/>
            <person name="Cheng J.-F."/>
            <person name="Burkart M.D."/>
            <person name="Woyke T."/>
        </authorList>
    </citation>
    <scope>NUCLEOTIDE SEQUENCE</scope>
    <source>
        <strain evidence="1">Df01</strain>
    </source>
</reference>
<comment type="caution">
    <text evidence="1">The sequence shown here is derived from an EMBL/GenBank/DDBJ whole genome shotgun (WGS) entry which is preliminary data.</text>
</comment>
<accession>A0ABT7QL81</accession>
<gene>
    <name evidence="1" type="ORF">NQX30_03620</name>
</gene>
<reference evidence="1" key="2">
    <citation type="journal article" date="2023" name="Microbiome">
        <title>Synthase-selected sorting approach identifies a beta-lactone synthase in a nudibranch symbiotic bacterium.</title>
        <authorList>
            <person name="Dzunkova M."/>
            <person name="La Clair J.J."/>
            <person name="Tyml T."/>
            <person name="Doud D."/>
            <person name="Schulz F."/>
            <person name="Piquer-Esteban S."/>
            <person name="Porcel Sanchis D."/>
            <person name="Osborn A."/>
            <person name="Robinson D."/>
            <person name="Louie K.B."/>
            <person name="Bowen B.P."/>
            <person name="Bowers R.M."/>
            <person name="Lee J."/>
            <person name="Arnau V."/>
            <person name="Diaz-Villanueva W."/>
            <person name="Stepanauskas R."/>
            <person name="Gosliner T."/>
            <person name="Date S.V."/>
            <person name="Northen T.R."/>
            <person name="Cheng J.F."/>
            <person name="Burkart M.D."/>
            <person name="Woyke T."/>
        </authorList>
    </citation>
    <scope>NUCLEOTIDE SEQUENCE</scope>
    <source>
        <strain evidence="1">Df01</strain>
    </source>
</reference>
<dbReference type="NCBIfam" id="NF041384">
    <property type="entry name" value="YHS_seleno_dom"/>
    <property type="match status" value="1"/>
</dbReference>
<keyword evidence="2" id="KW-1185">Reference proteome</keyword>
<organism evidence="1 2">
    <name type="scientific">Candidatus Doriopsillibacter californiensis</name>
    <dbReference type="NCBI Taxonomy" id="2970740"/>
    <lineage>
        <taxon>Bacteria</taxon>
        <taxon>Pseudomonadati</taxon>
        <taxon>Pseudomonadota</taxon>
        <taxon>Gammaproteobacteria</taxon>
        <taxon>Candidatus Tethybacterales</taxon>
        <taxon>Candidatus Persebacteraceae</taxon>
        <taxon>Candidatus Doriopsillibacter</taxon>
    </lineage>
</organism>
<evidence type="ECO:0000313" key="2">
    <source>
        <dbReference type="Proteomes" id="UP001168167"/>
    </source>
</evidence>
<dbReference type="Proteomes" id="UP001168167">
    <property type="component" value="Unassembled WGS sequence"/>
</dbReference>
<protein>
    <submittedName>
        <fullName evidence="1">YHS domain protein</fullName>
    </submittedName>
</protein>
<proteinExistence type="predicted"/>
<sequence>MNSNKIIAVLFFFFILLGAAVGPATISALSKSDSDTAASKNIHFYKYPGGLGADGYDVISYFNDSKAVKGNEIYEEEWGGVLWRFISHKNRKQFFQDPQRYIPQYGGHCAYGVAQGYLVRGDPMAWSIRDDKLYLNYSQGIRTAWLANAQEFIRRSELSWPKLNR</sequence>
<evidence type="ECO:0000313" key="1">
    <source>
        <dbReference type="EMBL" id="MDM5147459.1"/>
    </source>
</evidence>